<reference evidence="1 2" key="1">
    <citation type="journal article" date="2020" name="ISME J.">
        <title>Comparative genomics reveals insights into cyanobacterial evolution and habitat adaptation.</title>
        <authorList>
            <person name="Chen M.Y."/>
            <person name="Teng W.K."/>
            <person name="Zhao L."/>
            <person name="Hu C.X."/>
            <person name="Zhou Y.K."/>
            <person name="Han B.P."/>
            <person name="Song L.R."/>
            <person name="Shu W.S."/>
        </authorList>
    </citation>
    <scope>NUCLEOTIDE SEQUENCE [LARGE SCALE GENOMIC DNA]</scope>
    <source>
        <strain evidence="1 2">FACHB-196</strain>
    </source>
</reference>
<organism evidence="1 2">
    <name type="scientific">Anabaena lutea FACHB-196</name>
    <dbReference type="NCBI Taxonomy" id="2692881"/>
    <lineage>
        <taxon>Bacteria</taxon>
        <taxon>Bacillati</taxon>
        <taxon>Cyanobacteriota</taxon>
        <taxon>Cyanophyceae</taxon>
        <taxon>Nostocales</taxon>
        <taxon>Nostocaceae</taxon>
        <taxon>Anabaena</taxon>
    </lineage>
</organism>
<protein>
    <recommendedName>
        <fullName evidence="3">ApeA N-terminal domain-containing protein</fullName>
    </recommendedName>
</protein>
<gene>
    <name evidence="1" type="ORF">H6G59_15865</name>
</gene>
<keyword evidence="2" id="KW-1185">Reference proteome</keyword>
<dbReference type="EMBL" id="JACJST010000014">
    <property type="protein sequence ID" value="MBD2569345.1"/>
    <property type="molecule type" value="Genomic_DNA"/>
</dbReference>
<proteinExistence type="predicted"/>
<sequence>MANIQLFLMLYQITVKVEADSIYHHPYKLEVDHFILDVILNQDKVVEALNIAMRVNNYQGFLPAISSDIESQITQIELRDSSLYFLLIDLAQHIEALGSFWFGIGKIYWENPRRAWVAETPEEEHDLDLSLNHFQQDSYENKCYIEMEPEMLYSLIKNRHIHRNLVLPMSFYREGCNEFTSRRYTTSFINFYFYLDDLYGQGKTKNREVENLFKSSEHIRSAVEETMQIFQNENSENWEELKEFLKMEKKDFTVDGLIELIVQIRGNLSHFSQKSSKKKGHPLNQRDFRSVAFLMKSICVLTFTKLTTGEQPK</sequence>
<accession>A0ABR8FGI6</accession>
<comment type="caution">
    <text evidence="1">The sequence shown here is derived from an EMBL/GenBank/DDBJ whole genome shotgun (WGS) entry which is preliminary data.</text>
</comment>
<dbReference type="RefSeq" id="WP_190716060.1">
    <property type="nucleotide sequence ID" value="NZ_JACJST010000014.1"/>
</dbReference>
<evidence type="ECO:0000313" key="1">
    <source>
        <dbReference type="EMBL" id="MBD2569345.1"/>
    </source>
</evidence>
<evidence type="ECO:0008006" key="3">
    <source>
        <dbReference type="Google" id="ProtNLM"/>
    </source>
</evidence>
<evidence type="ECO:0000313" key="2">
    <source>
        <dbReference type="Proteomes" id="UP000640531"/>
    </source>
</evidence>
<name>A0ABR8FGI6_9NOST</name>
<dbReference type="Proteomes" id="UP000640531">
    <property type="component" value="Unassembled WGS sequence"/>
</dbReference>